<dbReference type="SMART" id="SM00272">
    <property type="entry name" value="END"/>
    <property type="match status" value="3"/>
</dbReference>
<comment type="subcellular location">
    <subcellularLocation>
        <location evidence="1">Secreted</location>
    </subcellularLocation>
</comment>
<feature type="domain" description="Endothelin-like toxin" evidence="9">
    <location>
        <begin position="52"/>
        <end position="73"/>
    </location>
</feature>
<dbReference type="GO" id="GO:0003100">
    <property type="term" value="P:regulation of systemic arterial blood pressure by endothelin"/>
    <property type="evidence" value="ECO:0007669"/>
    <property type="project" value="TreeGrafter"/>
</dbReference>
<feature type="domain" description="Endothelin-like toxin" evidence="9">
    <location>
        <begin position="88"/>
        <end position="109"/>
    </location>
</feature>
<evidence type="ECO:0000313" key="10">
    <source>
        <dbReference type="EMBL" id="EMP25618.1"/>
    </source>
</evidence>
<evidence type="ECO:0000256" key="8">
    <source>
        <dbReference type="SAM" id="SignalP"/>
    </source>
</evidence>
<feature type="domain" description="Endothelin-like toxin" evidence="9">
    <location>
        <begin position="145"/>
        <end position="166"/>
    </location>
</feature>
<comment type="similarity">
    <text evidence="2">Belongs to the endothelin/sarafotoxin family.</text>
</comment>
<evidence type="ECO:0000256" key="3">
    <source>
        <dbReference type="ARBA" id="ARBA00022525"/>
    </source>
</evidence>
<comment type="function">
    <text evidence="7">Endothelins are endothelium-derived vasoconstrictor peptides. Probable ligand for G-protein coupled receptors EDNRA and EDNRB which activates PTK2B, BCAR1, BCAR3 and, GTPases RAP1 and RHOA cascade in glomerular mesangial cells. Also binds the DEAR/FBXW7-AS1 receptor. Promotes mesenteric arterial wall remodeling via activation of ROCK signaling and subsequent colocalization of NFATC3 with F-actin filaments. NFATC3 then translocates to the nucleus where it subsequently promotes the transcription of the smooth muscle hypertrophy and differentiation marker ACTA2.</text>
</comment>
<dbReference type="GO" id="GO:0005179">
    <property type="term" value="F:hormone activity"/>
    <property type="evidence" value="ECO:0007669"/>
    <property type="project" value="TreeGrafter"/>
</dbReference>
<dbReference type="InterPro" id="IPR001928">
    <property type="entry name" value="Endothln-like_toxin"/>
</dbReference>
<dbReference type="PANTHER" id="PTHR13874">
    <property type="entry name" value="ENDOTHELIN"/>
    <property type="match status" value="1"/>
</dbReference>
<dbReference type="GO" id="GO:0031708">
    <property type="term" value="F:endothelin B receptor binding"/>
    <property type="evidence" value="ECO:0007669"/>
    <property type="project" value="TreeGrafter"/>
</dbReference>
<evidence type="ECO:0000256" key="5">
    <source>
        <dbReference type="ARBA" id="ARBA00023322"/>
    </source>
</evidence>
<evidence type="ECO:0000313" key="11">
    <source>
        <dbReference type="Proteomes" id="UP000031443"/>
    </source>
</evidence>
<dbReference type="STRING" id="8469.M7B0L6"/>
<evidence type="ECO:0000256" key="1">
    <source>
        <dbReference type="ARBA" id="ARBA00004613"/>
    </source>
</evidence>
<keyword evidence="4" id="KW-0838">Vasoactive</keyword>
<evidence type="ECO:0000259" key="9">
    <source>
        <dbReference type="SMART" id="SM00272"/>
    </source>
</evidence>
<keyword evidence="8" id="KW-0732">Signal</keyword>
<dbReference type="EMBL" id="KB587549">
    <property type="protein sequence ID" value="EMP25618.1"/>
    <property type="molecule type" value="Genomic_DNA"/>
</dbReference>
<dbReference type="GO" id="GO:0005615">
    <property type="term" value="C:extracellular space"/>
    <property type="evidence" value="ECO:0007669"/>
    <property type="project" value="TreeGrafter"/>
</dbReference>
<gene>
    <name evidence="10" type="ORF">UY3_17308</name>
</gene>
<evidence type="ECO:0000256" key="6">
    <source>
        <dbReference type="ARBA" id="ARBA00040197"/>
    </source>
</evidence>
<dbReference type="PRINTS" id="PR00365">
    <property type="entry name" value="ENDOTHELIN"/>
</dbReference>
<name>M7B0L6_CHEMY</name>
<protein>
    <recommendedName>
        <fullName evidence="6">Endothelin-1</fullName>
    </recommendedName>
</protein>
<keyword evidence="5" id="KW-0839">Vasoconstrictor</keyword>
<dbReference type="AlphaFoldDB" id="M7B0L6"/>
<dbReference type="PROSITE" id="PS00270">
    <property type="entry name" value="ENDOTHELIN"/>
    <property type="match status" value="2"/>
</dbReference>
<sequence length="251" mass="28540">MECAQMILSLLFVLCPGAQETALGAELSAPATASVAEVRPSSATWPLRRAKRCSCSTLMDKECVYFCHLDIIWVNTPDATWPLRRAKRCSCSTLMDKECVYFCHLDIIWVNTPERTVPYGLGGPSRSRRSLEDTAPWKQPESSKRCRCAHQKDKRCLNFCQTGKELWAQSTMEKGWDHLNKGEDCMGLGLKCVHRQLLNSRKMRRLEAIGNSIKASFSIAKLKAALHEVKRLKHNRTHKRQSIWESLKTTS</sequence>
<dbReference type="GO" id="GO:0031707">
    <property type="term" value="F:endothelin A receptor binding"/>
    <property type="evidence" value="ECO:0007669"/>
    <property type="project" value="TreeGrafter"/>
</dbReference>
<feature type="chain" id="PRO_5004079627" description="Endothelin-1" evidence="8">
    <location>
        <begin position="25"/>
        <end position="251"/>
    </location>
</feature>
<dbReference type="InterPro" id="IPR020475">
    <property type="entry name" value="Endothelin"/>
</dbReference>
<dbReference type="GO" id="GO:0014826">
    <property type="term" value="P:vein smooth muscle contraction"/>
    <property type="evidence" value="ECO:0007669"/>
    <property type="project" value="TreeGrafter"/>
</dbReference>
<dbReference type="Proteomes" id="UP000031443">
    <property type="component" value="Unassembled WGS sequence"/>
</dbReference>
<accession>M7B0L6</accession>
<evidence type="ECO:0000256" key="7">
    <source>
        <dbReference type="ARBA" id="ARBA00046081"/>
    </source>
</evidence>
<dbReference type="PANTHER" id="PTHR13874:SF10">
    <property type="entry name" value="ENDOTHELIN-1"/>
    <property type="match status" value="1"/>
</dbReference>
<dbReference type="Pfam" id="PF00322">
    <property type="entry name" value="Endothelin"/>
    <property type="match status" value="2"/>
</dbReference>
<reference evidence="11" key="1">
    <citation type="journal article" date="2013" name="Nat. Genet.">
        <title>The draft genomes of soft-shell turtle and green sea turtle yield insights into the development and evolution of the turtle-specific body plan.</title>
        <authorList>
            <person name="Wang Z."/>
            <person name="Pascual-Anaya J."/>
            <person name="Zadissa A."/>
            <person name="Li W."/>
            <person name="Niimura Y."/>
            <person name="Huang Z."/>
            <person name="Li C."/>
            <person name="White S."/>
            <person name="Xiong Z."/>
            <person name="Fang D."/>
            <person name="Wang B."/>
            <person name="Ming Y."/>
            <person name="Chen Y."/>
            <person name="Zheng Y."/>
            <person name="Kuraku S."/>
            <person name="Pignatelli M."/>
            <person name="Herrero J."/>
            <person name="Beal K."/>
            <person name="Nozawa M."/>
            <person name="Li Q."/>
            <person name="Wang J."/>
            <person name="Zhang H."/>
            <person name="Yu L."/>
            <person name="Shigenobu S."/>
            <person name="Wang J."/>
            <person name="Liu J."/>
            <person name="Flicek P."/>
            <person name="Searle S."/>
            <person name="Wang J."/>
            <person name="Kuratani S."/>
            <person name="Yin Y."/>
            <person name="Aken B."/>
            <person name="Zhang G."/>
            <person name="Irie N."/>
        </authorList>
    </citation>
    <scope>NUCLEOTIDE SEQUENCE [LARGE SCALE GENOMIC DNA]</scope>
</reference>
<organism evidence="10 11">
    <name type="scientific">Chelonia mydas</name>
    <name type="common">Green sea-turtle</name>
    <name type="synonym">Chelonia agassizi</name>
    <dbReference type="NCBI Taxonomy" id="8469"/>
    <lineage>
        <taxon>Eukaryota</taxon>
        <taxon>Metazoa</taxon>
        <taxon>Chordata</taxon>
        <taxon>Craniata</taxon>
        <taxon>Vertebrata</taxon>
        <taxon>Euteleostomi</taxon>
        <taxon>Archelosauria</taxon>
        <taxon>Testudinata</taxon>
        <taxon>Testudines</taxon>
        <taxon>Cryptodira</taxon>
        <taxon>Durocryptodira</taxon>
        <taxon>Americhelydia</taxon>
        <taxon>Chelonioidea</taxon>
        <taxon>Cheloniidae</taxon>
        <taxon>Chelonia</taxon>
    </lineage>
</organism>
<keyword evidence="11" id="KW-1185">Reference proteome</keyword>
<dbReference type="InterPro" id="IPR019764">
    <property type="entry name" value="Endothelin_toxin_CS"/>
</dbReference>
<evidence type="ECO:0000256" key="2">
    <source>
        <dbReference type="ARBA" id="ARBA00010959"/>
    </source>
</evidence>
<feature type="signal peptide" evidence="8">
    <location>
        <begin position="1"/>
        <end position="24"/>
    </location>
</feature>
<dbReference type="GO" id="GO:0006874">
    <property type="term" value="P:intracellular calcium ion homeostasis"/>
    <property type="evidence" value="ECO:0007669"/>
    <property type="project" value="TreeGrafter"/>
</dbReference>
<dbReference type="GO" id="GO:0019229">
    <property type="term" value="P:regulation of vasoconstriction"/>
    <property type="evidence" value="ECO:0007669"/>
    <property type="project" value="InterPro"/>
</dbReference>
<keyword evidence="3" id="KW-0964">Secreted</keyword>
<proteinExistence type="inferred from homology"/>
<evidence type="ECO:0000256" key="4">
    <source>
        <dbReference type="ARBA" id="ARBA00022858"/>
    </source>
</evidence>